<keyword evidence="1" id="KW-0472">Membrane</keyword>
<name>A0ABN0F3M8_9BURK</name>
<organism evidence="2 3">
    <name type="scientific">Paraburkholderia hospita</name>
    <dbReference type="NCBI Taxonomy" id="169430"/>
    <lineage>
        <taxon>Bacteria</taxon>
        <taxon>Pseudomonadati</taxon>
        <taxon>Pseudomonadota</taxon>
        <taxon>Betaproteobacteria</taxon>
        <taxon>Burkholderiales</taxon>
        <taxon>Burkholderiaceae</taxon>
        <taxon>Paraburkholderia</taxon>
    </lineage>
</organism>
<dbReference type="EMBL" id="AKAU01000325">
    <property type="protein sequence ID" value="EIM93076.1"/>
    <property type="molecule type" value="Genomic_DNA"/>
</dbReference>
<dbReference type="Proteomes" id="UP000004980">
    <property type="component" value="Unassembled WGS sequence"/>
</dbReference>
<feature type="transmembrane region" description="Helical" evidence="1">
    <location>
        <begin position="21"/>
        <end position="38"/>
    </location>
</feature>
<keyword evidence="1" id="KW-1133">Transmembrane helix</keyword>
<sequence>MNTQIDASNFLRSLRDRFAPTLYIAGTSLLLIGTIVTAKSDFSALLWTTVSGLGMVALTIGFLLRFQTVFLVLWGSWIGKLATLAYSALAAVVAIIPAKHIVGDALQLQPTDFPITLGLWTLC</sequence>
<feature type="transmembrane region" description="Helical" evidence="1">
    <location>
        <begin position="71"/>
        <end position="96"/>
    </location>
</feature>
<keyword evidence="1" id="KW-0812">Transmembrane</keyword>
<gene>
    <name evidence="2" type="ORF">WQE_51402</name>
</gene>
<comment type="caution">
    <text evidence="2">The sequence shown here is derived from an EMBL/GenBank/DDBJ whole genome shotgun (WGS) entry which is preliminary data.</text>
</comment>
<evidence type="ECO:0000313" key="3">
    <source>
        <dbReference type="Proteomes" id="UP000004980"/>
    </source>
</evidence>
<reference evidence="2 3" key="1">
    <citation type="journal article" date="2012" name="J. Bacteriol.">
        <title>Draft Genome Sequence of the Soil Bacterium Burkholderia terrae Strain BS001, Which Interacts with Fungal Surface Structures.</title>
        <authorList>
            <person name="Nazir R."/>
            <person name="Hansen M.A."/>
            <person name="Sorensen S."/>
            <person name="van Elsas J.D."/>
        </authorList>
    </citation>
    <scope>NUCLEOTIDE SEQUENCE [LARGE SCALE GENOMIC DNA]</scope>
    <source>
        <strain evidence="2 3">BS001</strain>
    </source>
</reference>
<feature type="transmembrane region" description="Helical" evidence="1">
    <location>
        <begin position="44"/>
        <end position="64"/>
    </location>
</feature>
<proteinExistence type="predicted"/>
<evidence type="ECO:0000313" key="2">
    <source>
        <dbReference type="EMBL" id="EIM93076.1"/>
    </source>
</evidence>
<keyword evidence="3" id="KW-1185">Reference proteome</keyword>
<protein>
    <submittedName>
        <fullName evidence="2">Uncharacterized protein</fullName>
    </submittedName>
</protein>
<accession>A0ABN0F3M8</accession>
<dbReference type="RefSeq" id="WP_009771577.1">
    <property type="nucleotide sequence ID" value="NZ_AKAU01000325.1"/>
</dbReference>
<evidence type="ECO:0000256" key="1">
    <source>
        <dbReference type="SAM" id="Phobius"/>
    </source>
</evidence>